<dbReference type="Gene3D" id="3.30.830.10">
    <property type="entry name" value="Metalloenzyme, LuxS/M16 peptidase-like"/>
    <property type="match status" value="2"/>
</dbReference>
<evidence type="ECO:0000259" key="3">
    <source>
        <dbReference type="Pfam" id="PF05193"/>
    </source>
</evidence>
<dbReference type="PANTHER" id="PTHR11851:SF224">
    <property type="entry name" value="PROCESSING PROTEASE"/>
    <property type="match status" value="1"/>
</dbReference>
<dbReference type="OrthoDB" id="9811314at2"/>
<dbReference type="PANTHER" id="PTHR11851">
    <property type="entry name" value="METALLOPROTEASE"/>
    <property type="match status" value="1"/>
</dbReference>
<keyword evidence="5" id="KW-1185">Reference proteome</keyword>
<evidence type="ECO:0000313" key="4">
    <source>
        <dbReference type="EMBL" id="SIR12583.1"/>
    </source>
</evidence>
<keyword evidence="1" id="KW-0732">Signal</keyword>
<dbReference type="STRING" id="56779.SAMN05421834_11424"/>
<evidence type="ECO:0000256" key="1">
    <source>
        <dbReference type="SAM" id="SignalP"/>
    </source>
</evidence>
<reference evidence="5" key="1">
    <citation type="submission" date="2017-01" db="EMBL/GenBank/DDBJ databases">
        <authorList>
            <person name="Varghese N."/>
            <person name="Submissions S."/>
        </authorList>
    </citation>
    <scope>NUCLEOTIDE SEQUENCE [LARGE SCALE GENOMIC DNA]</scope>
    <source>
        <strain evidence="5">ATCC 700103</strain>
    </source>
</reference>
<dbReference type="EMBL" id="FTNC01000014">
    <property type="protein sequence ID" value="SIR12583.1"/>
    <property type="molecule type" value="Genomic_DNA"/>
</dbReference>
<name>A0A1N6YDF0_9FIRM</name>
<dbReference type="Pfam" id="PF05193">
    <property type="entry name" value="Peptidase_M16_C"/>
    <property type="match status" value="1"/>
</dbReference>
<feature type="domain" description="Peptidase M16 C-terminal" evidence="3">
    <location>
        <begin position="218"/>
        <end position="391"/>
    </location>
</feature>
<dbReference type="Pfam" id="PF00675">
    <property type="entry name" value="Peptidase_M16"/>
    <property type="match status" value="1"/>
</dbReference>
<dbReference type="RefSeq" id="WP_076545331.1">
    <property type="nucleotide sequence ID" value="NZ_FTNC01000014.1"/>
</dbReference>
<feature type="domain" description="Peptidase M16 N-terminal" evidence="2">
    <location>
        <begin position="79"/>
        <end position="203"/>
    </location>
</feature>
<keyword evidence="4" id="KW-0645">Protease</keyword>
<feature type="chain" id="PRO_5039474843" evidence="1">
    <location>
        <begin position="25"/>
        <end position="490"/>
    </location>
</feature>
<dbReference type="Proteomes" id="UP000185669">
    <property type="component" value="Unassembled WGS sequence"/>
</dbReference>
<dbReference type="GO" id="GO:0046872">
    <property type="term" value="F:metal ion binding"/>
    <property type="evidence" value="ECO:0007669"/>
    <property type="project" value="InterPro"/>
</dbReference>
<dbReference type="InterPro" id="IPR050361">
    <property type="entry name" value="MPP/UQCRC_Complex"/>
</dbReference>
<evidence type="ECO:0000259" key="2">
    <source>
        <dbReference type="Pfam" id="PF00675"/>
    </source>
</evidence>
<sequence length="490" mass="56758">MRRNYKILIFSLIILLFFSFNVTAGTENFSPDFFRELADAVNKKPKLEIPDYELLELDNGMKFYLAQDRSLPIFELRGYIDSGKINETEANTGITTLMTELMLKATENYPESELALFKEVNALSLNLGAGSDRISISGNSLSTESKELITLLAEVLIRPQFNGRHFTRTVKEYQQLYRQQFYNDSALLNMYFFKNLYGNHPYGYNYNYNLILDFLNKVDSRELRKFYAKTIQPDKISIAISGDFDLEELKKEIKSNFADWKNNAEKLSKKQVIVNPKIHQKIIVVNKEDATQASMKMGYNFYSSKYPKRIPFLMGNKIFGSGRFNSRLMENLRSDKGYVYGINSQVSYNDYGGAYFINLSLDPQKALAGMKAVREEMKKIKAGKEPLQKQELFENINLYNAIFPKAYQHQIDVLDELVYQKEFYNNSDQYLNNFINQYNGLEVQEVQQIFAEDLYPEILFTVIVGPKEKILPQFKEAGLKVEVIDNQPVS</sequence>
<accession>A0A1N6YDF0</accession>
<evidence type="ECO:0000313" key="5">
    <source>
        <dbReference type="Proteomes" id="UP000185669"/>
    </source>
</evidence>
<dbReference type="GO" id="GO:0008233">
    <property type="term" value="F:peptidase activity"/>
    <property type="evidence" value="ECO:0007669"/>
    <property type="project" value="UniProtKB-KW"/>
</dbReference>
<keyword evidence="4" id="KW-0378">Hydrolase</keyword>
<dbReference type="SUPFAM" id="SSF63411">
    <property type="entry name" value="LuxS/MPP-like metallohydrolase"/>
    <property type="match status" value="2"/>
</dbReference>
<dbReference type="InterPro" id="IPR011249">
    <property type="entry name" value="Metalloenz_LuxS/M16"/>
</dbReference>
<dbReference type="InterPro" id="IPR011765">
    <property type="entry name" value="Pept_M16_N"/>
</dbReference>
<organism evidence="4 5">
    <name type="scientific">Halanaerobium kushneri</name>
    <dbReference type="NCBI Taxonomy" id="56779"/>
    <lineage>
        <taxon>Bacteria</taxon>
        <taxon>Bacillati</taxon>
        <taxon>Bacillota</taxon>
        <taxon>Clostridia</taxon>
        <taxon>Halanaerobiales</taxon>
        <taxon>Halanaerobiaceae</taxon>
        <taxon>Halanaerobium</taxon>
    </lineage>
</organism>
<gene>
    <name evidence="4" type="ORF">SAMN05421834_11424</name>
</gene>
<protein>
    <submittedName>
        <fullName evidence="4">Zinc protease</fullName>
    </submittedName>
</protein>
<feature type="signal peptide" evidence="1">
    <location>
        <begin position="1"/>
        <end position="24"/>
    </location>
</feature>
<dbReference type="GO" id="GO:0006508">
    <property type="term" value="P:proteolysis"/>
    <property type="evidence" value="ECO:0007669"/>
    <property type="project" value="UniProtKB-KW"/>
</dbReference>
<proteinExistence type="predicted"/>
<dbReference type="AlphaFoldDB" id="A0A1N6YDF0"/>
<dbReference type="InterPro" id="IPR007863">
    <property type="entry name" value="Peptidase_M16_C"/>
</dbReference>